<gene>
    <name evidence="1" type="ORF">IEE83_30185</name>
</gene>
<evidence type="ECO:0000313" key="2">
    <source>
        <dbReference type="Proteomes" id="UP000634134"/>
    </source>
</evidence>
<organism evidence="1 2">
    <name type="scientific">Dyadobacter subterraneus</name>
    <dbReference type="NCBI Taxonomy" id="2773304"/>
    <lineage>
        <taxon>Bacteria</taxon>
        <taxon>Pseudomonadati</taxon>
        <taxon>Bacteroidota</taxon>
        <taxon>Cytophagia</taxon>
        <taxon>Cytophagales</taxon>
        <taxon>Spirosomataceae</taxon>
        <taxon>Dyadobacter</taxon>
    </lineage>
</organism>
<keyword evidence="2" id="KW-1185">Reference proteome</keyword>
<dbReference type="PROSITE" id="PS51257">
    <property type="entry name" value="PROKAR_LIPOPROTEIN"/>
    <property type="match status" value="1"/>
</dbReference>
<protein>
    <recommendedName>
        <fullName evidence="3">Lipoprotein</fullName>
    </recommendedName>
</protein>
<reference evidence="2" key="1">
    <citation type="submission" date="2023-07" db="EMBL/GenBank/DDBJ databases">
        <title>Dyadobacter sp. nov 'subterranea' isolated from contaminted grondwater.</title>
        <authorList>
            <person name="Szabo I."/>
            <person name="Al-Omari J."/>
            <person name="Szerdahelyi S.G."/>
            <person name="Rado J."/>
        </authorList>
    </citation>
    <scope>NUCLEOTIDE SEQUENCE [LARGE SCALE GENOMIC DNA]</scope>
    <source>
        <strain evidence="2">UP-52</strain>
    </source>
</reference>
<sequence length="136" mass="15717">MLSQRILVLIFFSILTIACGKNKDKSKELIRANEIHLASMQIHENIEEYLEAKKQEATKNKDSVSIYKLDSLGKILELWEEGVVEVPGFEHEHHHEKGGLHEHKTGVQMTDESMLEYQKSSKQAIEELQKEIKSKF</sequence>
<dbReference type="EMBL" id="JACYGY010000002">
    <property type="protein sequence ID" value="MBE9466157.1"/>
    <property type="molecule type" value="Genomic_DNA"/>
</dbReference>
<name>A0ABR9WL51_9BACT</name>
<proteinExistence type="predicted"/>
<accession>A0ABR9WL51</accession>
<evidence type="ECO:0000313" key="1">
    <source>
        <dbReference type="EMBL" id="MBE9466157.1"/>
    </source>
</evidence>
<dbReference type="RefSeq" id="WP_194124404.1">
    <property type="nucleotide sequence ID" value="NZ_JACYGY010000002.1"/>
</dbReference>
<evidence type="ECO:0008006" key="3">
    <source>
        <dbReference type="Google" id="ProtNLM"/>
    </source>
</evidence>
<comment type="caution">
    <text evidence="1">The sequence shown here is derived from an EMBL/GenBank/DDBJ whole genome shotgun (WGS) entry which is preliminary data.</text>
</comment>
<dbReference type="Proteomes" id="UP000634134">
    <property type="component" value="Unassembled WGS sequence"/>
</dbReference>